<evidence type="ECO:0000313" key="2">
    <source>
        <dbReference type="EMBL" id="EZA51688.1"/>
    </source>
</evidence>
<feature type="compositionally biased region" description="Polar residues" evidence="1">
    <location>
        <begin position="39"/>
        <end position="48"/>
    </location>
</feature>
<reference evidence="2 3" key="1">
    <citation type="journal article" date="2014" name="Curr. Biol.">
        <title>The genome of the clonal raider ant Cerapachys biroi.</title>
        <authorList>
            <person name="Oxley P.R."/>
            <person name="Ji L."/>
            <person name="Fetter-Pruneda I."/>
            <person name="McKenzie S.K."/>
            <person name="Li C."/>
            <person name="Hu H."/>
            <person name="Zhang G."/>
            <person name="Kronauer D.J."/>
        </authorList>
    </citation>
    <scope>NUCLEOTIDE SEQUENCE [LARGE SCALE GENOMIC DNA]</scope>
</reference>
<organism evidence="2 3">
    <name type="scientific">Ooceraea biroi</name>
    <name type="common">Clonal raider ant</name>
    <name type="synonym">Cerapachys biroi</name>
    <dbReference type="NCBI Taxonomy" id="2015173"/>
    <lineage>
        <taxon>Eukaryota</taxon>
        <taxon>Metazoa</taxon>
        <taxon>Ecdysozoa</taxon>
        <taxon>Arthropoda</taxon>
        <taxon>Hexapoda</taxon>
        <taxon>Insecta</taxon>
        <taxon>Pterygota</taxon>
        <taxon>Neoptera</taxon>
        <taxon>Endopterygota</taxon>
        <taxon>Hymenoptera</taxon>
        <taxon>Apocrita</taxon>
        <taxon>Aculeata</taxon>
        <taxon>Formicoidea</taxon>
        <taxon>Formicidae</taxon>
        <taxon>Dorylinae</taxon>
        <taxon>Ooceraea</taxon>
    </lineage>
</organism>
<sequence>MTTSSSIVCSNDFFLSVKEAIEDSESDIISSSDVPALPSCSSSDSTLPPGNLAPILK</sequence>
<accession>A0A026W6T8</accession>
<dbReference type="AlphaFoldDB" id="A0A026W6T8"/>
<evidence type="ECO:0000313" key="3">
    <source>
        <dbReference type="Proteomes" id="UP000053097"/>
    </source>
</evidence>
<protein>
    <submittedName>
        <fullName evidence="2">Uncharacterized protein</fullName>
    </submittedName>
</protein>
<dbReference type="EMBL" id="KK107373">
    <property type="protein sequence ID" value="EZA51688.1"/>
    <property type="molecule type" value="Genomic_DNA"/>
</dbReference>
<proteinExistence type="predicted"/>
<gene>
    <name evidence="2" type="ORF">X777_08872</name>
</gene>
<feature type="region of interest" description="Disordered" evidence="1">
    <location>
        <begin position="32"/>
        <end position="57"/>
    </location>
</feature>
<evidence type="ECO:0000256" key="1">
    <source>
        <dbReference type="SAM" id="MobiDB-lite"/>
    </source>
</evidence>
<name>A0A026W6T8_OOCBI</name>
<keyword evidence="3" id="KW-1185">Reference proteome</keyword>
<dbReference type="Proteomes" id="UP000053097">
    <property type="component" value="Unassembled WGS sequence"/>
</dbReference>